<accession>A0AAJ5VTL3</accession>
<dbReference type="EC" id="2.7.13.3" evidence="2"/>
<dbReference type="SMART" id="SM00911">
    <property type="entry name" value="HWE_HK"/>
    <property type="match status" value="1"/>
</dbReference>
<dbReference type="PANTHER" id="PTHR41523">
    <property type="entry name" value="TWO-COMPONENT SYSTEM SENSOR PROTEIN"/>
    <property type="match status" value="1"/>
</dbReference>
<keyword evidence="4" id="KW-0808">Transferase</keyword>
<gene>
    <name evidence="11" type="ORF">P0Y65_18285</name>
</gene>
<comment type="catalytic activity">
    <reaction evidence="1">
        <text>ATP + protein L-histidine = ADP + protein N-phospho-L-histidine.</text>
        <dbReference type="EC" id="2.7.13.3"/>
    </reaction>
</comment>
<sequence>MTLTDTGKTQLKMGRRSIINYLVALVLVSVVPSFLFAGVLIQRYQAAQEDVVETLIVATSRSIVQAMEREILANVTTLRVLAASPSLREGDFRGFYIRTKLALEDTDANLFVVNPDFTTFASTRVPYDSPDSRASDIEAAQKAFDSNAVVVTDLVFGNVSKSWVYNILLPVDLGQYGKKLIALNQEAENFASALSANSLPAGWNTALLDNDGRILAASAGVGNVGDEFGAFDAMTQRFAIGWQSIETTDGAALGVIQRSGTTGWRLVAWAPIWTITQPLMTALLYLMAGGLILLGLIVAAMFWVSRRIGSSVRGLARDARRLGAGRPVTATPYPVAEIAEVSEALAQASTDRQAAENEVRFLMREVAHRSKNQMTVIAAMAKQTARGADDVESYVQAFERRILGLARSTDLLLTHGRAGVSLGELVESQIATFSPDDPKRIQLHGPEVRINAQAAQIIGMALHELSTNAVKYGAFAEDGGTLAVTWAVADGKLDFLWRETVAQKLETSDRVGFGTTVLKSMVGRSLGADVERNCHGNGIEWHFSIPLSAVDPFHAKHGETDEDDE</sequence>
<feature type="transmembrane region" description="Helical" evidence="9">
    <location>
        <begin position="21"/>
        <end position="41"/>
    </location>
</feature>
<dbReference type="Gene3D" id="3.30.565.10">
    <property type="entry name" value="Histidine kinase-like ATPase, C-terminal domain"/>
    <property type="match status" value="1"/>
</dbReference>
<evidence type="ECO:0000256" key="4">
    <source>
        <dbReference type="ARBA" id="ARBA00022679"/>
    </source>
</evidence>
<keyword evidence="9" id="KW-1133">Transmembrane helix</keyword>
<keyword evidence="7" id="KW-0067">ATP-binding</keyword>
<dbReference type="GO" id="GO:0004673">
    <property type="term" value="F:protein histidine kinase activity"/>
    <property type="evidence" value="ECO:0007669"/>
    <property type="project" value="UniProtKB-EC"/>
</dbReference>
<evidence type="ECO:0000256" key="3">
    <source>
        <dbReference type="ARBA" id="ARBA00022553"/>
    </source>
</evidence>
<keyword evidence="5" id="KW-0547">Nucleotide-binding</keyword>
<name>A0AAJ5VTL3_9HYPH</name>
<keyword evidence="3" id="KW-0597">Phosphoprotein</keyword>
<dbReference type="AlphaFoldDB" id="A0AAJ5VTL3"/>
<organism evidence="11 12">
    <name type="scientific">Candidatus Devosia phytovorans</name>
    <dbReference type="NCBI Taxonomy" id="3121372"/>
    <lineage>
        <taxon>Bacteria</taxon>
        <taxon>Pseudomonadati</taxon>
        <taxon>Pseudomonadota</taxon>
        <taxon>Alphaproteobacteria</taxon>
        <taxon>Hyphomicrobiales</taxon>
        <taxon>Devosiaceae</taxon>
        <taxon>Devosia</taxon>
    </lineage>
</organism>
<protein>
    <recommendedName>
        <fullName evidence="2">histidine kinase</fullName>
        <ecNumber evidence="2">2.7.13.3</ecNumber>
    </recommendedName>
</protein>
<dbReference type="EMBL" id="CP119312">
    <property type="protein sequence ID" value="WEK04107.1"/>
    <property type="molecule type" value="Genomic_DNA"/>
</dbReference>
<keyword evidence="6 11" id="KW-0418">Kinase</keyword>
<evidence type="ECO:0000313" key="12">
    <source>
        <dbReference type="Proteomes" id="UP001217476"/>
    </source>
</evidence>
<dbReference type="Pfam" id="PF07536">
    <property type="entry name" value="HWE_HK"/>
    <property type="match status" value="1"/>
</dbReference>
<feature type="transmembrane region" description="Helical" evidence="9">
    <location>
        <begin position="282"/>
        <end position="304"/>
    </location>
</feature>
<dbReference type="PANTHER" id="PTHR41523:SF8">
    <property type="entry name" value="ETHYLENE RESPONSE SENSOR PROTEIN"/>
    <property type="match status" value="1"/>
</dbReference>
<evidence type="ECO:0000256" key="5">
    <source>
        <dbReference type="ARBA" id="ARBA00022741"/>
    </source>
</evidence>
<feature type="coiled-coil region" evidence="8">
    <location>
        <begin position="338"/>
        <end position="365"/>
    </location>
</feature>
<evidence type="ECO:0000259" key="10">
    <source>
        <dbReference type="SMART" id="SM00911"/>
    </source>
</evidence>
<evidence type="ECO:0000256" key="8">
    <source>
        <dbReference type="SAM" id="Coils"/>
    </source>
</evidence>
<keyword evidence="9" id="KW-0472">Membrane</keyword>
<evidence type="ECO:0000256" key="7">
    <source>
        <dbReference type="ARBA" id="ARBA00022840"/>
    </source>
</evidence>
<feature type="domain" description="Signal transduction histidine kinase HWE region" evidence="10">
    <location>
        <begin position="365"/>
        <end position="447"/>
    </location>
</feature>
<proteinExistence type="predicted"/>
<evidence type="ECO:0000256" key="2">
    <source>
        <dbReference type="ARBA" id="ARBA00012438"/>
    </source>
</evidence>
<dbReference type="Proteomes" id="UP001217476">
    <property type="component" value="Chromosome"/>
</dbReference>
<dbReference type="GO" id="GO:0005524">
    <property type="term" value="F:ATP binding"/>
    <property type="evidence" value="ECO:0007669"/>
    <property type="project" value="UniProtKB-KW"/>
</dbReference>
<evidence type="ECO:0000313" key="11">
    <source>
        <dbReference type="EMBL" id="WEK04107.1"/>
    </source>
</evidence>
<evidence type="ECO:0000256" key="9">
    <source>
        <dbReference type="SAM" id="Phobius"/>
    </source>
</evidence>
<keyword evidence="9" id="KW-0812">Transmembrane</keyword>
<evidence type="ECO:0000256" key="1">
    <source>
        <dbReference type="ARBA" id="ARBA00000085"/>
    </source>
</evidence>
<dbReference type="InterPro" id="IPR011102">
    <property type="entry name" value="Sig_transdc_His_kinase_HWE"/>
</dbReference>
<reference evidence="11" key="1">
    <citation type="submission" date="2023-03" db="EMBL/GenBank/DDBJ databases">
        <title>Andean soil-derived lignocellulolytic bacterial consortium as a source of novel taxa and putative plastic-active enzymes.</title>
        <authorList>
            <person name="Diaz-Garcia L."/>
            <person name="Chuvochina M."/>
            <person name="Feuerriegel G."/>
            <person name="Bunk B."/>
            <person name="Sproer C."/>
            <person name="Streit W.R."/>
            <person name="Rodriguez L.M."/>
            <person name="Overmann J."/>
            <person name="Jimenez D.J."/>
        </authorList>
    </citation>
    <scope>NUCLEOTIDE SEQUENCE</scope>
    <source>
        <strain evidence="11">MAG 4196</strain>
    </source>
</reference>
<evidence type="ECO:0000256" key="6">
    <source>
        <dbReference type="ARBA" id="ARBA00022777"/>
    </source>
</evidence>
<dbReference type="InterPro" id="IPR036890">
    <property type="entry name" value="HATPase_C_sf"/>
</dbReference>
<keyword evidence="8" id="KW-0175">Coiled coil</keyword>